<feature type="coiled-coil region" evidence="1">
    <location>
        <begin position="758"/>
        <end position="785"/>
    </location>
</feature>
<dbReference type="Proteomes" id="UP000297280">
    <property type="component" value="Unassembled WGS sequence"/>
</dbReference>
<keyword evidence="4" id="KW-1185">Reference proteome</keyword>
<feature type="region of interest" description="Disordered" evidence="2">
    <location>
        <begin position="979"/>
        <end position="1006"/>
    </location>
</feature>
<protein>
    <submittedName>
        <fullName evidence="3">Uncharacterized protein</fullName>
    </submittedName>
</protein>
<dbReference type="AlphaFoldDB" id="A0A4Z1K9Y2"/>
<evidence type="ECO:0000256" key="1">
    <source>
        <dbReference type="SAM" id="Coils"/>
    </source>
</evidence>
<comment type="caution">
    <text evidence="3">The sequence shown here is derived from an EMBL/GenBank/DDBJ whole genome shotgun (WGS) entry which is preliminary data.</text>
</comment>
<evidence type="ECO:0000313" key="4">
    <source>
        <dbReference type="Proteomes" id="UP000297280"/>
    </source>
</evidence>
<feature type="compositionally biased region" description="Low complexity" evidence="2">
    <location>
        <begin position="996"/>
        <end position="1006"/>
    </location>
</feature>
<feature type="compositionally biased region" description="Polar residues" evidence="2">
    <location>
        <begin position="731"/>
        <end position="746"/>
    </location>
</feature>
<keyword evidence="1" id="KW-0175">Coiled coil</keyword>
<organism evidence="3 4">
    <name type="scientific">Botrytis porri</name>
    <dbReference type="NCBI Taxonomy" id="87229"/>
    <lineage>
        <taxon>Eukaryota</taxon>
        <taxon>Fungi</taxon>
        <taxon>Dikarya</taxon>
        <taxon>Ascomycota</taxon>
        <taxon>Pezizomycotina</taxon>
        <taxon>Leotiomycetes</taxon>
        <taxon>Helotiales</taxon>
        <taxon>Sclerotiniaceae</taxon>
        <taxon>Botrytis</taxon>
    </lineage>
</organism>
<accession>A0A4Z1K9Y2</accession>
<feature type="region of interest" description="Disordered" evidence="2">
    <location>
        <begin position="710"/>
        <end position="746"/>
    </location>
</feature>
<dbReference type="EMBL" id="PQXO01000750">
    <property type="protein sequence ID" value="TGO82817.1"/>
    <property type="molecule type" value="Genomic_DNA"/>
</dbReference>
<name>A0A4Z1K9Y2_9HELO</name>
<sequence length="1006" mass="113561">MMDPTLPQEAYATFNEQESRLLKLHDKSNSLDFNLLRANYEHQQKLNSFSDKKDGWHKSVNRLFKSFLGLLSCDQTQLNLMKVTHDNIEVTLGTQDDKQSINKAWEESMISLVESLRAKKSRSVSTYCEQKKHSMMQEILKSIDVLLDIPKSMTSIVDNNIGASTNHTQLLVTVLAENASLKTELAKSEYELGRIRNLRPYTGNTSSQEILILKQKLEQVEDEKVELVLGLSATDGELESTRASLADAYTEIESLEYKLNGKNHPNHDLRTLAVNVRFRFLNQATRRNIRGNYTAVRGLKVTDVGAIERGSAAVHGGDVRTDAFMIRNNIHNKFNDDYESLFLHMYGVSVDEVSQGRDGKYRLGSKHVEIADLRGTMVHFCSFSELTHDEEMDDRFDGLRYQCDVIYQEYLAQLRSAAKAQDAFNDSPVIDAHLHASSHHDVPCPSTSKKVKGKKSSIQEDIRRPLALLSQNFNRAKPTTGSSSSYVTNESKKAISVLINQHEQAKSELENHKSSESRMKNEVEELHTQIQELHDTIKHDQDDLKELNQIIEGGIQGFSAVPDTQEAILEKLIAREAAIDREIFNLRDNKVISRAEIWFDAVGKVDESIGHPDQASRDRNLEMRKERYIRTKRSIAQDTKAVLLSTKEDIRNQKLEILRDDSVEGHVPLAPPSPISMDNDQVSFVAETLLDDPFVENPPQNRVGSWATINGEGSSNFPSRTFSEDNRTVENSHGTTLSREESSNVLGTSEISYSDDSLQEYKNALEDANEVHEQLVHDLAKLEEDKSRLCVIAEEVGLPILARNAENMKRIKRNGEFSSLGDSHLPFNEILVHNGNYATTGGHIDAHLASILLAEKEIVSGPVTSHEMFLNMYGVSVGEYRHLYKVSDRLDEMFNMHAMLAESGSFTEKTLCETRDSLFQNLFTQGFLQFDTIEAPNAREKGRIFDSQDGEDQIQTFNEMLEIVQDIKRMQSEAKLRLAPEQSVFEESGSEHSGSEHSGSGWVPEP</sequence>
<evidence type="ECO:0000256" key="2">
    <source>
        <dbReference type="SAM" id="MobiDB-lite"/>
    </source>
</evidence>
<proteinExistence type="predicted"/>
<evidence type="ECO:0000313" key="3">
    <source>
        <dbReference type="EMBL" id="TGO82817.1"/>
    </source>
</evidence>
<feature type="coiled-coil region" evidence="1">
    <location>
        <begin position="495"/>
        <end position="550"/>
    </location>
</feature>
<feature type="region of interest" description="Disordered" evidence="2">
    <location>
        <begin position="436"/>
        <end position="457"/>
    </location>
</feature>
<reference evidence="3 4" key="1">
    <citation type="submission" date="2017-12" db="EMBL/GenBank/DDBJ databases">
        <title>Comparative genomics of Botrytis spp.</title>
        <authorList>
            <person name="Valero-Jimenez C.A."/>
            <person name="Tapia P."/>
            <person name="Veloso J."/>
            <person name="Silva-Moreno E."/>
            <person name="Staats M."/>
            <person name="Valdes J.H."/>
            <person name="Van Kan J.A.L."/>
        </authorList>
    </citation>
    <scope>NUCLEOTIDE SEQUENCE [LARGE SCALE GENOMIC DNA]</scope>
    <source>
        <strain evidence="3 4">MUCL3349</strain>
    </source>
</reference>
<gene>
    <name evidence="3" type="ORF">BPOR_0752g00010</name>
</gene>
<feature type="compositionally biased region" description="Polar residues" evidence="2">
    <location>
        <begin position="710"/>
        <end position="721"/>
    </location>
</feature>